<organism evidence="1 2">
    <name type="scientific">Micromonospora cathayae</name>
    <dbReference type="NCBI Taxonomy" id="3028804"/>
    <lineage>
        <taxon>Bacteria</taxon>
        <taxon>Bacillati</taxon>
        <taxon>Actinomycetota</taxon>
        <taxon>Actinomycetes</taxon>
        <taxon>Micromonosporales</taxon>
        <taxon>Micromonosporaceae</taxon>
        <taxon>Micromonospora</taxon>
    </lineage>
</organism>
<reference evidence="1 2" key="1">
    <citation type="submission" date="2023-02" db="EMBL/GenBank/DDBJ databases">
        <authorList>
            <person name="Mo P."/>
        </authorList>
    </citation>
    <scope>NUCLEOTIDE SEQUENCE [LARGE SCALE GENOMIC DNA]</scope>
    <source>
        <strain evidence="1 2">HUAS 3</strain>
    </source>
</reference>
<dbReference type="RefSeq" id="WP_275034456.1">
    <property type="nucleotide sequence ID" value="NZ_CP118615.1"/>
</dbReference>
<evidence type="ECO:0000313" key="1">
    <source>
        <dbReference type="EMBL" id="WDZ87484.1"/>
    </source>
</evidence>
<proteinExistence type="predicted"/>
<dbReference type="EMBL" id="CP118615">
    <property type="protein sequence ID" value="WDZ87484.1"/>
    <property type="molecule type" value="Genomic_DNA"/>
</dbReference>
<sequence length="73" mass="7838">MGRADPGDLVRYGGAPAKLGLRIDYADDPVGLSVYLGLLLHDAIADRVDLDPGNVPPGEFFARFVGWTRSARP</sequence>
<protein>
    <submittedName>
        <fullName evidence="1">Uncharacterized protein</fullName>
    </submittedName>
</protein>
<keyword evidence="2" id="KW-1185">Reference proteome</keyword>
<gene>
    <name evidence="1" type="ORF">PVK37_14265</name>
</gene>
<dbReference type="Proteomes" id="UP001219605">
    <property type="component" value="Chromosome"/>
</dbReference>
<evidence type="ECO:0000313" key="2">
    <source>
        <dbReference type="Proteomes" id="UP001219605"/>
    </source>
</evidence>
<name>A0ABY7ZWQ6_9ACTN</name>
<accession>A0ABY7ZWQ6</accession>